<dbReference type="SUPFAM" id="SSF55729">
    <property type="entry name" value="Acyl-CoA N-acyltransferases (Nat)"/>
    <property type="match status" value="1"/>
</dbReference>
<dbReference type="GO" id="GO:0016747">
    <property type="term" value="F:acyltransferase activity, transferring groups other than amino-acyl groups"/>
    <property type="evidence" value="ECO:0007669"/>
    <property type="project" value="InterPro"/>
</dbReference>
<comment type="similarity">
    <text evidence="3">Belongs to the acetyltransferase family. RimJ subfamily.</text>
</comment>
<evidence type="ECO:0000313" key="5">
    <source>
        <dbReference type="EMBL" id="PHK99923.1"/>
    </source>
</evidence>
<accession>A0A2G0CIV9</accession>
<keyword evidence="6" id="KW-1185">Reference proteome</keyword>
<dbReference type="EMBL" id="PDLO01000001">
    <property type="protein sequence ID" value="PHK99923.1"/>
    <property type="molecule type" value="Genomic_DNA"/>
</dbReference>
<keyword evidence="1 5" id="KW-0808">Transferase</keyword>
<protein>
    <submittedName>
        <fullName evidence="5">GNAT family N-acetyltransferase</fullName>
    </submittedName>
</protein>
<evidence type="ECO:0000256" key="2">
    <source>
        <dbReference type="ARBA" id="ARBA00023315"/>
    </source>
</evidence>
<dbReference type="RefSeq" id="WP_099104902.1">
    <property type="nucleotide sequence ID" value="NZ_JAATJF010000001.1"/>
</dbReference>
<comment type="caution">
    <text evidence="5">The sequence shown here is derived from an EMBL/GenBank/DDBJ whole genome shotgun (WGS) entry which is preliminary data.</text>
</comment>
<dbReference type="InterPro" id="IPR016181">
    <property type="entry name" value="Acyl_CoA_acyltransferase"/>
</dbReference>
<dbReference type="InterPro" id="IPR000182">
    <property type="entry name" value="GNAT_dom"/>
</dbReference>
<gene>
    <name evidence="5" type="ORF">CGL56_02435</name>
</gene>
<name>A0A2G0CIV9_9BACT</name>
<dbReference type="Pfam" id="PF13302">
    <property type="entry name" value="Acetyltransf_3"/>
    <property type="match status" value="1"/>
</dbReference>
<keyword evidence="2" id="KW-0012">Acyltransferase</keyword>
<dbReference type="Gene3D" id="3.40.630.30">
    <property type="match status" value="1"/>
</dbReference>
<evidence type="ECO:0000313" key="6">
    <source>
        <dbReference type="Proteomes" id="UP000226437"/>
    </source>
</evidence>
<dbReference type="PANTHER" id="PTHR43792:SF8">
    <property type="entry name" value="[RIBOSOMAL PROTEIN US5]-ALANINE N-ACETYLTRANSFERASE"/>
    <property type="match status" value="1"/>
</dbReference>
<reference evidence="5 6" key="1">
    <citation type="submission" date="2017-10" db="EMBL/GenBank/DDBJ databases">
        <title>The draft genome sequence of Lewinella marina KCTC 32374.</title>
        <authorList>
            <person name="Wang K."/>
        </authorList>
    </citation>
    <scope>NUCLEOTIDE SEQUENCE [LARGE SCALE GENOMIC DNA]</scope>
    <source>
        <strain evidence="5 6">MKG-38</strain>
    </source>
</reference>
<dbReference type="OrthoDB" id="9811523at2"/>
<dbReference type="AlphaFoldDB" id="A0A2G0CIV9"/>
<evidence type="ECO:0000256" key="3">
    <source>
        <dbReference type="ARBA" id="ARBA00038502"/>
    </source>
</evidence>
<proteinExistence type="inferred from homology"/>
<dbReference type="Proteomes" id="UP000226437">
    <property type="component" value="Unassembled WGS sequence"/>
</dbReference>
<sequence>MERPRLTTRRLLLSPPALGDAAAVINLANDPLIAEFTLSVPYPYTEADLVGWLQAVETGWNDGTALVFAIRDPATEEFMGAAGLHLHPRYGHAELGFWMGRPFRGRGYVREAVAALIDYGFEQLPIQRIHANHRADNEASGRVLLASGLVREALLEQFFIKEGQAWDVVQYRLLRREWERATGTN</sequence>
<dbReference type="PANTHER" id="PTHR43792">
    <property type="entry name" value="GNAT FAMILY, PUTATIVE (AFU_ORTHOLOGUE AFUA_3G00765)-RELATED-RELATED"/>
    <property type="match status" value="1"/>
</dbReference>
<dbReference type="PROSITE" id="PS51186">
    <property type="entry name" value="GNAT"/>
    <property type="match status" value="1"/>
</dbReference>
<organism evidence="5 6">
    <name type="scientific">Neolewinella marina</name>
    <dbReference type="NCBI Taxonomy" id="438751"/>
    <lineage>
        <taxon>Bacteria</taxon>
        <taxon>Pseudomonadati</taxon>
        <taxon>Bacteroidota</taxon>
        <taxon>Saprospiria</taxon>
        <taxon>Saprospirales</taxon>
        <taxon>Lewinellaceae</taxon>
        <taxon>Neolewinella</taxon>
    </lineage>
</organism>
<feature type="domain" description="N-acetyltransferase" evidence="4">
    <location>
        <begin position="11"/>
        <end position="176"/>
    </location>
</feature>
<dbReference type="InterPro" id="IPR051531">
    <property type="entry name" value="N-acetyltransferase"/>
</dbReference>
<evidence type="ECO:0000256" key="1">
    <source>
        <dbReference type="ARBA" id="ARBA00022679"/>
    </source>
</evidence>
<evidence type="ECO:0000259" key="4">
    <source>
        <dbReference type="PROSITE" id="PS51186"/>
    </source>
</evidence>